<accession>A0AAV4VUJ5</accession>
<evidence type="ECO:0000313" key="1">
    <source>
        <dbReference type="EMBL" id="GIY73793.1"/>
    </source>
</evidence>
<gene>
    <name evidence="1" type="ORF">CEXT_569811</name>
</gene>
<organism evidence="1 2">
    <name type="scientific">Caerostris extrusa</name>
    <name type="common">Bark spider</name>
    <name type="synonym">Caerostris bankana</name>
    <dbReference type="NCBI Taxonomy" id="172846"/>
    <lineage>
        <taxon>Eukaryota</taxon>
        <taxon>Metazoa</taxon>
        <taxon>Ecdysozoa</taxon>
        <taxon>Arthropoda</taxon>
        <taxon>Chelicerata</taxon>
        <taxon>Arachnida</taxon>
        <taxon>Araneae</taxon>
        <taxon>Araneomorphae</taxon>
        <taxon>Entelegynae</taxon>
        <taxon>Araneoidea</taxon>
        <taxon>Araneidae</taxon>
        <taxon>Caerostris</taxon>
    </lineage>
</organism>
<comment type="caution">
    <text evidence="1">The sequence shown here is derived from an EMBL/GenBank/DDBJ whole genome shotgun (WGS) entry which is preliminary data.</text>
</comment>
<name>A0AAV4VUJ5_CAEEX</name>
<keyword evidence="2" id="KW-1185">Reference proteome</keyword>
<reference evidence="1 2" key="1">
    <citation type="submission" date="2021-06" db="EMBL/GenBank/DDBJ databases">
        <title>Caerostris extrusa draft genome.</title>
        <authorList>
            <person name="Kono N."/>
            <person name="Arakawa K."/>
        </authorList>
    </citation>
    <scope>NUCLEOTIDE SEQUENCE [LARGE SCALE GENOMIC DNA]</scope>
</reference>
<dbReference type="AlphaFoldDB" id="A0AAV4VUJ5"/>
<sequence>MAILKTAHTFPHAEKGWRSNVKDEQSIMQGEAAPITAAIFLQRFFANDMKCSTHPEMSTHLSKFELQEENKLSSDSKTGMESEQVPRRALPFHTYLKHSRSHSEGRCPLRLARASRCSLLTAAQQKRGELP</sequence>
<proteinExistence type="predicted"/>
<evidence type="ECO:0000313" key="2">
    <source>
        <dbReference type="Proteomes" id="UP001054945"/>
    </source>
</evidence>
<dbReference type="EMBL" id="BPLR01015122">
    <property type="protein sequence ID" value="GIY73793.1"/>
    <property type="molecule type" value="Genomic_DNA"/>
</dbReference>
<protein>
    <submittedName>
        <fullName evidence="1">Uncharacterized protein</fullName>
    </submittedName>
</protein>
<dbReference type="Proteomes" id="UP001054945">
    <property type="component" value="Unassembled WGS sequence"/>
</dbReference>